<dbReference type="InterPro" id="IPR008927">
    <property type="entry name" value="6-PGluconate_DH-like_C_sf"/>
</dbReference>
<evidence type="ECO:0000256" key="6">
    <source>
        <dbReference type="ARBA" id="ARBA00047473"/>
    </source>
</evidence>
<feature type="binding site" evidence="10">
    <location>
        <begin position="256"/>
        <end position="260"/>
    </location>
    <ligand>
        <name>substrate</name>
    </ligand>
</feature>
<evidence type="ECO:0000313" key="14">
    <source>
        <dbReference type="Proteomes" id="UP001432128"/>
    </source>
</evidence>
<feature type="binding site" evidence="11">
    <location>
        <position position="270"/>
    </location>
    <ligand>
        <name>NAD(+)</name>
        <dbReference type="ChEBI" id="CHEBI:57540"/>
    </ligand>
</feature>
<evidence type="ECO:0000256" key="10">
    <source>
        <dbReference type="PIRSR" id="PIRSR500134-2"/>
    </source>
</evidence>
<evidence type="ECO:0000256" key="7">
    <source>
        <dbReference type="ARBA" id="ARBA00053241"/>
    </source>
</evidence>
<dbReference type="SUPFAM" id="SSF52413">
    <property type="entry name" value="UDP-glucose/GDP-mannose dehydrogenase C-terminal domain"/>
    <property type="match status" value="1"/>
</dbReference>
<dbReference type="Gene3D" id="1.20.5.100">
    <property type="entry name" value="Cytochrome c1, transmembrane anchor, C-terminal"/>
    <property type="match status" value="1"/>
</dbReference>
<feature type="binding site" evidence="10">
    <location>
        <begin position="152"/>
        <end position="155"/>
    </location>
    <ligand>
        <name>substrate</name>
    </ligand>
</feature>
<dbReference type="AlphaFoldDB" id="A0AAU4K7M9"/>
<proteinExistence type="inferred from homology"/>
<evidence type="ECO:0000256" key="1">
    <source>
        <dbReference type="ARBA" id="ARBA00004701"/>
    </source>
</evidence>
<dbReference type="Pfam" id="PF03720">
    <property type="entry name" value="UDPG_MGDP_dh_C"/>
    <property type="match status" value="1"/>
</dbReference>
<dbReference type="Pfam" id="PF00984">
    <property type="entry name" value="UDPG_MGDP_dh"/>
    <property type="match status" value="1"/>
</dbReference>
<dbReference type="NCBIfam" id="TIGR03026">
    <property type="entry name" value="NDP-sugDHase"/>
    <property type="match status" value="1"/>
</dbReference>
<feature type="active site" description="Nucleophile" evidence="9">
    <location>
        <position position="267"/>
    </location>
</feature>
<feature type="binding site" evidence="11">
    <location>
        <position position="86"/>
    </location>
    <ligand>
        <name>NAD(+)</name>
        <dbReference type="ChEBI" id="CHEBI:57540"/>
    </ligand>
</feature>
<dbReference type="EC" id="1.1.1.22" evidence="3 8"/>
<accession>A0AAU4K7M9</accession>
<evidence type="ECO:0000256" key="8">
    <source>
        <dbReference type="PIRNR" id="PIRNR000124"/>
    </source>
</evidence>
<comment type="pathway">
    <text evidence="1">Nucleotide-sugar biosynthesis; UDP-alpha-D-glucuronate biosynthesis; UDP-alpha-D-glucuronate from UDP-alpha-D-glucose: step 1/1.</text>
</comment>
<dbReference type="SMART" id="SM00984">
    <property type="entry name" value="UDPG_MGDP_dh_C"/>
    <property type="match status" value="1"/>
</dbReference>
<feature type="binding site" evidence="10">
    <location>
        <position position="264"/>
    </location>
    <ligand>
        <name>substrate</name>
    </ligand>
</feature>
<dbReference type="GO" id="GO:0003979">
    <property type="term" value="F:UDP-glucose 6-dehydrogenase activity"/>
    <property type="evidence" value="ECO:0007669"/>
    <property type="project" value="UniProtKB-EC"/>
</dbReference>
<dbReference type="InterPro" id="IPR001732">
    <property type="entry name" value="UDP-Glc/GDP-Man_DH_N"/>
</dbReference>
<dbReference type="GO" id="GO:0051287">
    <property type="term" value="F:NAD binding"/>
    <property type="evidence" value="ECO:0007669"/>
    <property type="project" value="InterPro"/>
</dbReference>
<dbReference type="FunFam" id="1.20.5.100:FF:000001">
    <property type="entry name" value="UDP-glucose 6-dehydrogenase"/>
    <property type="match status" value="1"/>
</dbReference>
<dbReference type="Gene3D" id="3.40.50.720">
    <property type="entry name" value="NAD(P)-binding Rossmann-like Domain"/>
    <property type="match status" value="2"/>
</dbReference>
<feature type="binding site" evidence="10">
    <location>
        <position position="211"/>
    </location>
    <ligand>
        <name>substrate</name>
    </ligand>
</feature>
<dbReference type="InterPro" id="IPR028357">
    <property type="entry name" value="UDPglc_DH_bac"/>
</dbReference>
<gene>
    <name evidence="13" type="ORF">OG579_10315</name>
</gene>
<dbReference type="InterPro" id="IPR014026">
    <property type="entry name" value="UDP-Glc/GDP-Man_DH_dimer"/>
</dbReference>
<dbReference type="FunFam" id="3.40.50.720:FF:000193">
    <property type="entry name" value="UDP-glucose 6-dehydrogenase"/>
    <property type="match status" value="1"/>
</dbReference>
<dbReference type="SUPFAM" id="SSF51735">
    <property type="entry name" value="NAD(P)-binding Rossmann-fold domains"/>
    <property type="match status" value="1"/>
</dbReference>
<organism evidence="13 14">
    <name type="scientific">Williamsia herbipolensis</name>
    <dbReference type="NCBI Taxonomy" id="1603258"/>
    <lineage>
        <taxon>Bacteria</taxon>
        <taxon>Bacillati</taxon>
        <taxon>Actinomycetota</taxon>
        <taxon>Actinomycetes</taxon>
        <taxon>Mycobacteriales</taxon>
        <taxon>Nocardiaceae</taxon>
        <taxon>Williamsia</taxon>
    </lineage>
</organism>
<keyword evidence="14" id="KW-1185">Reference proteome</keyword>
<dbReference type="PIRSF" id="PIRSF500134">
    <property type="entry name" value="UDPglc_DH_bac"/>
    <property type="match status" value="1"/>
</dbReference>
<evidence type="ECO:0000259" key="12">
    <source>
        <dbReference type="SMART" id="SM00984"/>
    </source>
</evidence>
<evidence type="ECO:0000256" key="5">
    <source>
        <dbReference type="ARBA" id="ARBA00023027"/>
    </source>
</evidence>
<dbReference type="RefSeq" id="WP_045821361.1">
    <property type="nucleotide sequence ID" value="NZ_CP108021.1"/>
</dbReference>
<keyword evidence="4 8" id="KW-0560">Oxidoreductase</keyword>
<dbReference type="Pfam" id="PF03721">
    <property type="entry name" value="UDPG_MGDP_dh_N"/>
    <property type="match status" value="1"/>
</dbReference>
<dbReference type="InterPro" id="IPR014027">
    <property type="entry name" value="UDP-Glc/GDP-Man_DH_C"/>
</dbReference>
<dbReference type="GO" id="GO:0000271">
    <property type="term" value="P:polysaccharide biosynthetic process"/>
    <property type="evidence" value="ECO:0007669"/>
    <property type="project" value="InterPro"/>
</dbReference>
<dbReference type="KEGG" id="whr:OG579_10315"/>
<dbReference type="InterPro" id="IPR036220">
    <property type="entry name" value="UDP-Glc/GDP-Man_DH_C_sf"/>
</dbReference>
<dbReference type="SUPFAM" id="SSF48179">
    <property type="entry name" value="6-phosphogluconate dehydrogenase C-terminal domain-like"/>
    <property type="match status" value="1"/>
</dbReference>
<name>A0AAU4K7M9_9NOCA</name>
<dbReference type="PIRSF" id="PIRSF000124">
    <property type="entry name" value="UDPglc_GDPman_dh"/>
    <property type="match status" value="1"/>
</dbReference>
<comment type="function">
    <text evidence="7">Catalyzes the conversion of UDP-glucose into UDP-glucuronate, one of the precursors of teichuronic acid.</text>
</comment>
<feature type="binding site" evidence="11">
    <location>
        <position position="35"/>
    </location>
    <ligand>
        <name>NAD(+)</name>
        <dbReference type="ChEBI" id="CHEBI:57540"/>
    </ligand>
</feature>
<dbReference type="EMBL" id="CP108021">
    <property type="protein sequence ID" value="WUM22125.1"/>
    <property type="molecule type" value="Genomic_DNA"/>
</dbReference>
<keyword evidence="5 8" id="KW-0520">NAD</keyword>
<feature type="binding site" evidence="11">
    <location>
        <position position="337"/>
    </location>
    <ligand>
        <name>NAD(+)</name>
        <dbReference type="ChEBI" id="CHEBI:57540"/>
    </ligand>
</feature>
<dbReference type="PANTHER" id="PTHR43750">
    <property type="entry name" value="UDP-GLUCOSE 6-DEHYDROGENASE TUAD"/>
    <property type="match status" value="1"/>
</dbReference>
<protein>
    <recommendedName>
        <fullName evidence="3 8">UDP-glucose 6-dehydrogenase</fullName>
        <ecNumber evidence="3 8">1.1.1.22</ecNumber>
    </recommendedName>
</protein>
<evidence type="ECO:0000256" key="2">
    <source>
        <dbReference type="ARBA" id="ARBA00006601"/>
    </source>
</evidence>
<evidence type="ECO:0000256" key="11">
    <source>
        <dbReference type="PIRSR" id="PIRSR500134-3"/>
    </source>
</evidence>
<feature type="domain" description="UDP-glucose/GDP-mannose dehydrogenase C-terminal" evidence="12">
    <location>
        <begin position="323"/>
        <end position="424"/>
    </location>
</feature>
<evidence type="ECO:0000256" key="9">
    <source>
        <dbReference type="PIRSR" id="PIRSR500134-1"/>
    </source>
</evidence>
<feature type="binding site" evidence="11">
    <location>
        <position position="122"/>
    </location>
    <ligand>
        <name>NAD(+)</name>
        <dbReference type="ChEBI" id="CHEBI:57540"/>
    </ligand>
</feature>
<comment type="catalytic activity">
    <reaction evidence="6 8">
        <text>UDP-alpha-D-glucose + 2 NAD(+) + H2O = UDP-alpha-D-glucuronate + 2 NADH + 3 H(+)</text>
        <dbReference type="Rhea" id="RHEA:23596"/>
        <dbReference type="ChEBI" id="CHEBI:15377"/>
        <dbReference type="ChEBI" id="CHEBI:15378"/>
        <dbReference type="ChEBI" id="CHEBI:57540"/>
        <dbReference type="ChEBI" id="CHEBI:57945"/>
        <dbReference type="ChEBI" id="CHEBI:58052"/>
        <dbReference type="ChEBI" id="CHEBI:58885"/>
        <dbReference type="EC" id="1.1.1.22"/>
    </reaction>
</comment>
<reference evidence="13 14" key="1">
    <citation type="submission" date="2022-10" db="EMBL/GenBank/DDBJ databases">
        <title>The complete genomes of actinobacterial strains from the NBC collection.</title>
        <authorList>
            <person name="Joergensen T.S."/>
            <person name="Alvarez Arevalo M."/>
            <person name="Sterndorff E.B."/>
            <person name="Faurdal D."/>
            <person name="Vuksanovic O."/>
            <person name="Mourched A.-S."/>
            <person name="Charusanti P."/>
            <person name="Shaw S."/>
            <person name="Blin K."/>
            <person name="Weber T."/>
        </authorList>
    </citation>
    <scope>NUCLEOTIDE SEQUENCE [LARGE SCALE GENOMIC DNA]</scope>
    <source>
        <strain evidence="13 14">NBC_00319</strain>
    </source>
</reference>
<comment type="similarity">
    <text evidence="2 8">Belongs to the UDP-glucose/GDP-mannose dehydrogenase family.</text>
</comment>
<dbReference type="PANTHER" id="PTHR43750:SF3">
    <property type="entry name" value="UDP-GLUCOSE 6-DEHYDROGENASE TUAD"/>
    <property type="match status" value="1"/>
</dbReference>
<evidence type="ECO:0000256" key="3">
    <source>
        <dbReference type="ARBA" id="ARBA00012954"/>
    </source>
</evidence>
<evidence type="ECO:0000256" key="4">
    <source>
        <dbReference type="ARBA" id="ARBA00023002"/>
    </source>
</evidence>
<feature type="binding site" evidence="11">
    <location>
        <position position="155"/>
    </location>
    <ligand>
        <name>NAD(+)</name>
        <dbReference type="ChEBI" id="CHEBI:57540"/>
    </ligand>
</feature>
<feature type="binding site" evidence="11">
    <location>
        <position position="30"/>
    </location>
    <ligand>
        <name>NAD(+)</name>
        <dbReference type="ChEBI" id="CHEBI:57540"/>
    </ligand>
</feature>
<dbReference type="InterPro" id="IPR017476">
    <property type="entry name" value="UDP-Glc/GDP-Man"/>
</dbReference>
<evidence type="ECO:0000313" key="13">
    <source>
        <dbReference type="EMBL" id="WUM22125.1"/>
    </source>
</evidence>
<dbReference type="Proteomes" id="UP001432128">
    <property type="component" value="Chromosome"/>
</dbReference>
<dbReference type="InterPro" id="IPR036291">
    <property type="entry name" value="NAD(P)-bd_dom_sf"/>
</dbReference>
<feature type="binding site" evidence="10">
    <location>
        <position position="330"/>
    </location>
    <ligand>
        <name>substrate</name>
    </ligand>
</feature>
<sequence length="451" mass="48055">MRMTVFGCGYLGATHAACMAELGHDVLGVDVDAEKVAMLARGEVPFYEPGLPEVLARSLESGRLHFTTDFDEAAAFADVHFLGVGTPQKRGEYAADLKYVFSVVDELAARLTGSHLLIGKSTVPVGTSVEIKKRIAATGTSADISVAWNPEFLREGFAVADTLRPDRIVLGLDPDGDPDAVVAKVEEVYAPILAAETPFLRTDLATAELVKVSANAFLATKISFINAMSEVCEAAGADVSTLADAIGYDQRIGRRFLNAGLGFGGGCLPKDIRAFMARAGELGASQALTFLREVDSINMRRRTAMVELATVACGGSLLGSNIAVLGAAFKPESDDVRDSPALNVAGQLQLKGAAVSVYDPKAMANSRKLFPTLDYTDSAREACHLADAVLVLTEWAEFLELKPADLEPVVRKKVIIDGRRCLDPAVWMNAGWEYHGLGGTPRVVAPSSHTR</sequence>